<dbReference type="Gene3D" id="1.10.800.10">
    <property type="entry name" value="Aromatic amino acid hydroxylase"/>
    <property type="match status" value="2"/>
</dbReference>
<sequence length="516" mass="59496">MRIFCTVLQYRQNMDSSRSEIFDSDKQPSVKSRYRMNTYLDVPEDKTGKFYLLFTLKERIGELIASLKVFEAHGINIVHIESRPSRSHAGCYEFLIECNAMDKQVKSVFKTLQDIAENVTIQTFGPIHECNGAMISYLQVINNNNNIIIIITVIIDVVPWFPKKIKDLDLFADRVLTYGSELDADHPVSKGGKFIKKKSKKRLLYFISAQGFKDEVYRKRRQLFADIAHNYRHGQPIPRIEYTKEETETWGLIYKELKKLYPTHACREFNHIFPLLEQNCGYSEKCIPQLQDVSDFLKECTGFTVRPVAGLLSSRDFLAGLAFRVFHTTQYIRHSSAPKYTPEPDVCHELLGHVPLFADPNFAQFSQEIGLSSLGAPDEVIQKLATLYWFTVEFGLCEQEGKRKAYGAGLLSSFGELQYCLTDEPEVYPFNPEITATTEYPITSYQPKYFLAQSFENAKEQLIKWASAISRPFNIRYDPYTQRIQILDNTEILNHVVHDVRNDLQLVESTLMKLST</sequence>
<feature type="domain" description="Biopterin-dependent aromatic amino acid hydroxylase family profile" evidence="13">
    <location>
        <begin position="146"/>
        <end position="515"/>
    </location>
</feature>
<dbReference type="InterPro" id="IPR036329">
    <property type="entry name" value="Aro-AA_hydroxylase_C_sf"/>
</dbReference>
<evidence type="ECO:0000259" key="14">
    <source>
        <dbReference type="PROSITE" id="PS51671"/>
    </source>
</evidence>
<dbReference type="SUPFAM" id="SSF56534">
    <property type="entry name" value="Aromatic aminoacid monoxygenases, catalytic and oligomerization domains"/>
    <property type="match status" value="1"/>
</dbReference>
<keyword evidence="9" id="KW-0585">Phenylalanine catabolism</keyword>
<evidence type="ECO:0000256" key="11">
    <source>
        <dbReference type="PIRSR" id="PIRSR000336-1"/>
    </source>
</evidence>
<evidence type="ECO:0000256" key="10">
    <source>
        <dbReference type="ARBA" id="ARBA00029922"/>
    </source>
</evidence>
<evidence type="ECO:0000313" key="16">
    <source>
        <dbReference type="Proteomes" id="UP000054653"/>
    </source>
</evidence>
<dbReference type="OrthoDB" id="983542at2759"/>
<evidence type="ECO:0000256" key="2">
    <source>
        <dbReference type="ARBA" id="ARBA00005088"/>
    </source>
</evidence>
<feature type="binding site" evidence="11">
    <location>
        <position position="348"/>
    </location>
    <ligand>
        <name>Fe cation</name>
        <dbReference type="ChEBI" id="CHEBI:24875"/>
    </ligand>
</feature>
<dbReference type="GO" id="GO:0005506">
    <property type="term" value="F:iron ion binding"/>
    <property type="evidence" value="ECO:0007669"/>
    <property type="project" value="InterPro"/>
</dbReference>
<comment type="pathway">
    <text evidence="2">Amino-acid degradation; L-phenylalanine degradation; acetoacetate and fumarate from L-phenylalanine: step 1/6.</text>
</comment>
<dbReference type="InterPro" id="IPR002912">
    <property type="entry name" value="ACT_dom"/>
</dbReference>
<evidence type="ECO:0000256" key="3">
    <source>
        <dbReference type="ARBA" id="ARBA00009712"/>
    </source>
</evidence>
<gene>
    <name evidence="15" type="primary">pah-1</name>
    <name evidence="15" type="ORF">T03_18110</name>
</gene>
<feature type="binding site" evidence="11">
    <location>
        <position position="353"/>
    </location>
    <ligand>
        <name>Fe cation</name>
        <dbReference type="ChEBI" id="CHEBI:24875"/>
    </ligand>
</feature>
<proteinExistence type="inferred from homology"/>
<dbReference type="Pfam" id="PF00351">
    <property type="entry name" value="Biopterin_H"/>
    <property type="match status" value="2"/>
</dbReference>
<evidence type="ECO:0000256" key="4">
    <source>
        <dbReference type="ARBA" id="ARBA00011995"/>
    </source>
</evidence>
<feature type="binding site" evidence="11">
    <location>
        <position position="393"/>
    </location>
    <ligand>
        <name>Fe cation</name>
        <dbReference type="ChEBI" id="CHEBI:24875"/>
    </ligand>
</feature>
<dbReference type="InterPro" id="IPR045865">
    <property type="entry name" value="ACT-like_dom_sf"/>
</dbReference>
<comment type="caution">
    <text evidence="15">The sequence shown here is derived from an EMBL/GenBank/DDBJ whole genome shotgun (WGS) entry which is preliminary data.</text>
</comment>
<evidence type="ECO:0000256" key="12">
    <source>
        <dbReference type="PIRSR" id="PIRSR601273-2"/>
    </source>
</evidence>
<dbReference type="Proteomes" id="UP000054653">
    <property type="component" value="Unassembled WGS sequence"/>
</dbReference>
<keyword evidence="16" id="KW-1185">Reference proteome</keyword>
<evidence type="ECO:0000313" key="15">
    <source>
        <dbReference type="EMBL" id="KRY52091.1"/>
    </source>
</evidence>
<dbReference type="GO" id="GO:0004505">
    <property type="term" value="F:phenylalanine 4-monooxygenase activity"/>
    <property type="evidence" value="ECO:0007669"/>
    <property type="project" value="UniProtKB-EC"/>
</dbReference>
<dbReference type="SUPFAM" id="SSF55021">
    <property type="entry name" value="ACT-like"/>
    <property type="match status" value="1"/>
</dbReference>
<reference evidence="15 16" key="1">
    <citation type="submission" date="2015-01" db="EMBL/GenBank/DDBJ databases">
        <title>Evolution of Trichinella species and genotypes.</title>
        <authorList>
            <person name="Korhonen P.K."/>
            <person name="Edoardo P."/>
            <person name="Giuseppe L.R."/>
            <person name="Gasser R.B."/>
        </authorList>
    </citation>
    <scope>NUCLEOTIDE SEQUENCE [LARGE SCALE GENOMIC DNA]</scope>
    <source>
        <strain evidence="15">ISS120</strain>
    </source>
</reference>
<accession>A0A0V1CS64</accession>
<protein>
    <recommendedName>
        <fullName evidence="4">phenylalanine 4-monooxygenase</fullName>
        <ecNumber evidence="4">1.14.16.1</ecNumber>
    </recommendedName>
    <alternativeName>
        <fullName evidence="10">Phe-4-monooxygenase</fullName>
    </alternativeName>
</protein>
<feature type="domain" description="ACT" evidence="14">
    <location>
        <begin position="51"/>
        <end position="126"/>
    </location>
</feature>
<dbReference type="PANTHER" id="PTHR11473">
    <property type="entry name" value="AROMATIC AMINO ACID HYDROXYLASE"/>
    <property type="match status" value="1"/>
</dbReference>
<dbReference type="PANTHER" id="PTHR11473:SF24">
    <property type="entry name" value="PHENYLALANINE-4-HYDROXYLASE"/>
    <property type="match status" value="1"/>
</dbReference>
<dbReference type="PIRSF" id="PIRSF000336">
    <property type="entry name" value="TH"/>
    <property type="match status" value="1"/>
</dbReference>
<evidence type="ECO:0000256" key="8">
    <source>
        <dbReference type="ARBA" id="ARBA00023033"/>
    </source>
</evidence>
<dbReference type="InterPro" id="IPR001273">
    <property type="entry name" value="ArAA_hydroxylase"/>
</dbReference>
<evidence type="ECO:0000256" key="9">
    <source>
        <dbReference type="ARBA" id="ARBA00023232"/>
    </source>
</evidence>
<dbReference type="UniPathway" id="UPA00139">
    <property type="reaction ID" value="UER00337"/>
</dbReference>
<comment type="similarity">
    <text evidence="3">Belongs to the biopterin-dependent aromatic amino acid hydroxylase family.</text>
</comment>
<dbReference type="InterPro" id="IPR018301">
    <property type="entry name" value="ArAA_hydroxylase_Fe/CU_BS"/>
</dbReference>
<keyword evidence="6" id="KW-0560">Oxidoreductase</keyword>
<evidence type="ECO:0000256" key="7">
    <source>
        <dbReference type="ARBA" id="ARBA00023004"/>
    </source>
</evidence>
<dbReference type="EC" id="1.14.16.1" evidence="4"/>
<keyword evidence="8" id="KW-0503">Monooxygenase</keyword>
<evidence type="ECO:0000256" key="6">
    <source>
        <dbReference type="ARBA" id="ARBA00023002"/>
    </source>
</evidence>
<dbReference type="InterPro" id="IPR019773">
    <property type="entry name" value="Tyrosine_3-monooxygenase-like"/>
</dbReference>
<dbReference type="PROSITE" id="PS51410">
    <property type="entry name" value="BH4_AAA_HYDROXYL_2"/>
    <property type="match status" value="1"/>
</dbReference>
<dbReference type="PROSITE" id="PS00367">
    <property type="entry name" value="BH4_AAA_HYDROXYL_1"/>
    <property type="match status" value="1"/>
</dbReference>
<dbReference type="InterPro" id="IPR041912">
    <property type="entry name" value="Euk_PheOH_cat"/>
</dbReference>
<dbReference type="CDD" id="cd03347">
    <property type="entry name" value="eu_PheOH"/>
    <property type="match status" value="1"/>
</dbReference>
<dbReference type="PROSITE" id="PS51671">
    <property type="entry name" value="ACT"/>
    <property type="match status" value="1"/>
</dbReference>
<dbReference type="EMBL" id="JYDI01000111">
    <property type="protein sequence ID" value="KRY52091.1"/>
    <property type="molecule type" value="Genomic_DNA"/>
</dbReference>
<comment type="cofactor">
    <cofactor evidence="1 12">
        <name>Fe(2+)</name>
        <dbReference type="ChEBI" id="CHEBI:29033"/>
    </cofactor>
</comment>
<dbReference type="AlphaFoldDB" id="A0A0V1CS64"/>
<name>A0A0V1CS64_TRIBR</name>
<keyword evidence="7 11" id="KW-0408">Iron</keyword>
<dbReference type="PRINTS" id="PR00372">
    <property type="entry name" value="FYWHYDRXLASE"/>
</dbReference>
<keyword evidence="5 11" id="KW-0479">Metal-binding</keyword>
<dbReference type="InterPro" id="IPR019774">
    <property type="entry name" value="Aromatic-AA_hydroxylase_C"/>
</dbReference>
<organism evidence="15 16">
    <name type="scientific">Trichinella britovi</name>
    <name type="common">Parasitic roundworm</name>
    <dbReference type="NCBI Taxonomy" id="45882"/>
    <lineage>
        <taxon>Eukaryota</taxon>
        <taxon>Metazoa</taxon>
        <taxon>Ecdysozoa</taxon>
        <taxon>Nematoda</taxon>
        <taxon>Enoplea</taxon>
        <taxon>Dorylaimia</taxon>
        <taxon>Trichinellida</taxon>
        <taxon>Trichinellidae</taxon>
        <taxon>Trichinella</taxon>
    </lineage>
</organism>
<dbReference type="InterPro" id="IPR036951">
    <property type="entry name" value="ArAA_hydroxylase_sf"/>
</dbReference>
<evidence type="ECO:0000256" key="5">
    <source>
        <dbReference type="ARBA" id="ARBA00022723"/>
    </source>
</evidence>
<dbReference type="STRING" id="45882.A0A0V1CS64"/>
<evidence type="ECO:0000256" key="1">
    <source>
        <dbReference type="ARBA" id="ARBA00001954"/>
    </source>
</evidence>
<dbReference type="GO" id="GO:0006559">
    <property type="term" value="P:L-phenylalanine catabolic process"/>
    <property type="evidence" value="ECO:0007669"/>
    <property type="project" value="UniProtKB-UniPathway"/>
</dbReference>
<evidence type="ECO:0000259" key="13">
    <source>
        <dbReference type="PROSITE" id="PS51410"/>
    </source>
</evidence>